<dbReference type="Proteomes" id="UP000177103">
    <property type="component" value="Unassembled WGS sequence"/>
</dbReference>
<comment type="caution">
    <text evidence="2">The sequence shown here is derived from an EMBL/GenBank/DDBJ whole genome shotgun (WGS) entry which is preliminary data.</text>
</comment>
<feature type="chain" id="PRO_5009581179" evidence="1">
    <location>
        <begin position="28"/>
        <end position="110"/>
    </location>
</feature>
<evidence type="ECO:0000313" key="2">
    <source>
        <dbReference type="EMBL" id="OGY23967.1"/>
    </source>
</evidence>
<organism evidence="2 3">
    <name type="scientific">Candidatus Woykebacteria bacterium RBG_13_40_7b</name>
    <dbReference type="NCBI Taxonomy" id="1802594"/>
    <lineage>
        <taxon>Bacteria</taxon>
        <taxon>Candidatus Woykeibacteriota</taxon>
    </lineage>
</organism>
<evidence type="ECO:0000313" key="3">
    <source>
        <dbReference type="Proteomes" id="UP000177103"/>
    </source>
</evidence>
<reference evidence="2 3" key="1">
    <citation type="journal article" date="2016" name="Nat. Commun.">
        <title>Thousands of microbial genomes shed light on interconnected biogeochemical processes in an aquifer system.</title>
        <authorList>
            <person name="Anantharaman K."/>
            <person name="Brown C.T."/>
            <person name="Hug L.A."/>
            <person name="Sharon I."/>
            <person name="Castelle C.J."/>
            <person name="Probst A.J."/>
            <person name="Thomas B.C."/>
            <person name="Singh A."/>
            <person name="Wilkins M.J."/>
            <person name="Karaoz U."/>
            <person name="Brodie E.L."/>
            <person name="Williams K.H."/>
            <person name="Hubbard S.S."/>
            <person name="Banfield J.F."/>
        </authorList>
    </citation>
    <scope>NUCLEOTIDE SEQUENCE [LARGE SCALE GENOMIC DNA]</scope>
</reference>
<feature type="signal peptide" evidence="1">
    <location>
        <begin position="1"/>
        <end position="27"/>
    </location>
</feature>
<accession>A0A1G1W9E5</accession>
<sequence>MKKLIIKAGIGAAGALFLAGALIPAFAGGQDVTCKIKGNGAFSKNKCKVLVASVNLSWQKNIAKVGNLVVVVANTGLNSASGNTGGDVTVEAGDADVTTTITNNINQNTP</sequence>
<evidence type="ECO:0000256" key="1">
    <source>
        <dbReference type="SAM" id="SignalP"/>
    </source>
</evidence>
<proteinExistence type="predicted"/>
<name>A0A1G1W9E5_9BACT</name>
<dbReference type="EMBL" id="MHCQ01000034">
    <property type="protein sequence ID" value="OGY23967.1"/>
    <property type="molecule type" value="Genomic_DNA"/>
</dbReference>
<keyword evidence="1" id="KW-0732">Signal</keyword>
<gene>
    <name evidence="2" type="ORF">A2Y57_00645</name>
</gene>
<protein>
    <submittedName>
        <fullName evidence="2">Uncharacterized protein</fullName>
    </submittedName>
</protein>
<dbReference type="AlphaFoldDB" id="A0A1G1W9E5"/>